<dbReference type="Proteomes" id="UP000214646">
    <property type="component" value="Unassembled WGS sequence"/>
</dbReference>
<proteinExistence type="predicted"/>
<dbReference type="EMBL" id="NIDE01000002">
    <property type="protein sequence ID" value="OWK45762.1"/>
    <property type="molecule type" value="Genomic_DNA"/>
</dbReference>
<reference evidence="2" key="1">
    <citation type="submission" date="2017-06" db="EMBL/GenBank/DDBJ databases">
        <title>Genome analysis of Fimbriiglobus ruber SP5, the first member of the order Planctomycetales with confirmed chitinolytic capability.</title>
        <authorList>
            <person name="Ravin N.V."/>
            <person name="Rakitin A.L."/>
            <person name="Ivanova A.A."/>
            <person name="Beletsky A.V."/>
            <person name="Kulichevskaya I.S."/>
            <person name="Mardanov A.V."/>
            <person name="Dedysh S.N."/>
        </authorList>
    </citation>
    <scope>NUCLEOTIDE SEQUENCE [LARGE SCALE GENOMIC DNA]</scope>
    <source>
        <strain evidence="2">SP5</strain>
    </source>
</reference>
<comment type="caution">
    <text evidence="1">The sequence shown here is derived from an EMBL/GenBank/DDBJ whole genome shotgun (WGS) entry which is preliminary data.</text>
</comment>
<name>A0A225DWJ3_9BACT</name>
<evidence type="ECO:0000313" key="1">
    <source>
        <dbReference type="EMBL" id="OWK45762.1"/>
    </source>
</evidence>
<keyword evidence="2" id="KW-1185">Reference proteome</keyword>
<evidence type="ECO:0000313" key="2">
    <source>
        <dbReference type="Proteomes" id="UP000214646"/>
    </source>
</evidence>
<sequence length="80" mass="9122">MHLLLCGIAFAEDFHQLPEGKRIGGFDREGFEQWAEGRHNPRRLSLNSFGLAAHLAKSEDAGFDLWFRWYDEFAGLGVGR</sequence>
<organism evidence="1 2">
    <name type="scientific">Fimbriiglobus ruber</name>
    <dbReference type="NCBI Taxonomy" id="1908690"/>
    <lineage>
        <taxon>Bacteria</taxon>
        <taxon>Pseudomonadati</taxon>
        <taxon>Planctomycetota</taxon>
        <taxon>Planctomycetia</taxon>
        <taxon>Gemmatales</taxon>
        <taxon>Gemmataceae</taxon>
        <taxon>Fimbriiglobus</taxon>
    </lineage>
</organism>
<dbReference type="AlphaFoldDB" id="A0A225DWJ3"/>
<protein>
    <submittedName>
        <fullName evidence="1">Uncharacterized protein</fullName>
    </submittedName>
</protein>
<accession>A0A225DWJ3</accession>
<gene>
    <name evidence="1" type="ORF">FRUB_02093</name>
</gene>